<feature type="signal peptide" evidence="1">
    <location>
        <begin position="1"/>
        <end position="22"/>
    </location>
</feature>
<protein>
    <recommendedName>
        <fullName evidence="4">YD repeat (Two copies)</fullName>
    </recommendedName>
</protein>
<gene>
    <name evidence="2" type="ORF">NCTC12151_01954</name>
</gene>
<dbReference type="EMBL" id="LS483470">
    <property type="protein sequence ID" value="SQI41109.1"/>
    <property type="molecule type" value="Genomic_DNA"/>
</dbReference>
<keyword evidence="1" id="KW-0732">Signal</keyword>
<dbReference type="OrthoDB" id="6626805at2"/>
<dbReference type="AlphaFoldDB" id="A0A2X4URK5"/>
<evidence type="ECO:0000256" key="1">
    <source>
        <dbReference type="SAM" id="SignalP"/>
    </source>
</evidence>
<dbReference type="RefSeq" id="WP_111740467.1">
    <property type="nucleotide sequence ID" value="NZ_LR698987.1"/>
</dbReference>
<dbReference type="KEGG" id="lri:NCTC12151_01954"/>
<feature type="chain" id="PRO_5016170290" description="YD repeat (Two copies)" evidence="1">
    <location>
        <begin position="23"/>
        <end position="282"/>
    </location>
</feature>
<dbReference type="Proteomes" id="UP000249005">
    <property type="component" value="Chromosome 1"/>
</dbReference>
<name>A0A2X4URK5_9GAMM</name>
<organism evidence="2 3">
    <name type="scientific">Leminorella richardii</name>
    <dbReference type="NCBI Taxonomy" id="158841"/>
    <lineage>
        <taxon>Bacteria</taxon>
        <taxon>Pseudomonadati</taxon>
        <taxon>Pseudomonadota</taxon>
        <taxon>Gammaproteobacteria</taxon>
        <taxon>Enterobacterales</taxon>
        <taxon>Budviciaceae</taxon>
        <taxon>Leminorella</taxon>
    </lineage>
</organism>
<proteinExistence type="predicted"/>
<sequence>MIGYTYKTIALGALLFSGIAAATESECDDAVVKYSQLNANILGTSLPYGRPKSVETKTVVSDSGIFLSAHMTFDTCGQLEKLTERYQEVNERIKLDTRGASQLSRTSSGWEQQYDLTITKTDSDTPVVVQDAKGTTRFTLNREGWIGRSENTLATLEDPKGTVSTTQYHLNKLGKLAFTNTNAGPEKGAKRYTYNANDKLAFLITPTQQDSYIYDANNRLIRFIRFTVYPWNISTTKFICKTWDSRDNCTLVESTETNLGKYGQPSEKFSVLSLTYRYWDEG</sequence>
<evidence type="ECO:0008006" key="4">
    <source>
        <dbReference type="Google" id="ProtNLM"/>
    </source>
</evidence>
<keyword evidence="3" id="KW-1185">Reference proteome</keyword>
<evidence type="ECO:0000313" key="3">
    <source>
        <dbReference type="Proteomes" id="UP000249005"/>
    </source>
</evidence>
<accession>A0A2X4URK5</accession>
<evidence type="ECO:0000313" key="2">
    <source>
        <dbReference type="EMBL" id="SQI41109.1"/>
    </source>
</evidence>
<reference evidence="2 3" key="1">
    <citation type="submission" date="2018-06" db="EMBL/GenBank/DDBJ databases">
        <authorList>
            <consortium name="Pathogen Informatics"/>
            <person name="Doyle S."/>
        </authorList>
    </citation>
    <scope>NUCLEOTIDE SEQUENCE [LARGE SCALE GENOMIC DNA]</scope>
    <source>
        <strain evidence="2 3">NCTC12151</strain>
    </source>
</reference>